<dbReference type="InterPro" id="IPR035930">
    <property type="entry name" value="FomD-like_sf"/>
</dbReference>
<accession>A0A5C8NXM9</accession>
<gene>
    <name evidence="5" type="ORF">FHP05_07060</name>
</gene>
<sequence>MVAPQNGTPLEIRSYKHNGSLHRVWEKTLVLNSTKTTLIGANDKTLVTESDGKTWRTREPAICYFSTKHWYNIIGMIRPSGIHYYCNISSPCLYEYGALKYIDYDLDVKVFPDRTIKLLDEDEYELHKKEMQYPHGLDEILYHHVNLLKQQIHQQKGPFAPGFIDYWYEQFLTYRF</sequence>
<keyword evidence="2" id="KW-0378">Hydrolase</keyword>
<dbReference type="PANTHER" id="PTHR39159">
    <property type="match status" value="1"/>
</dbReference>
<evidence type="ECO:0000256" key="1">
    <source>
        <dbReference type="ARBA" id="ARBA00022723"/>
    </source>
</evidence>
<keyword evidence="3" id="KW-0460">Magnesium</keyword>
<feature type="domain" description="DUF402" evidence="4">
    <location>
        <begin position="18"/>
        <end position="156"/>
    </location>
</feature>
<dbReference type="RefSeq" id="WP_147666539.1">
    <property type="nucleotide sequence ID" value="NZ_VDUW01000003.1"/>
</dbReference>
<dbReference type="Gene3D" id="2.40.380.10">
    <property type="entry name" value="FomD-like"/>
    <property type="match status" value="1"/>
</dbReference>
<dbReference type="PANTHER" id="PTHR39159:SF1">
    <property type="entry name" value="UPF0374 PROTEIN YGAC"/>
    <property type="match status" value="1"/>
</dbReference>
<dbReference type="OrthoDB" id="1645325at2"/>
<evidence type="ECO:0000259" key="4">
    <source>
        <dbReference type="Pfam" id="PF04167"/>
    </source>
</evidence>
<reference evidence="5 6" key="1">
    <citation type="submission" date="2019-06" db="EMBL/GenBank/DDBJ databases">
        <title>Cerasibacillus sp. nov., isolated from maize field.</title>
        <authorList>
            <person name="Lin S.-Y."/>
            <person name="Tsai C.-F."/>
            <person name="Young C.-C."/>
        </authorList>
    </citation>
    <scope>NUCLEOTIDE SEQUENCE [LARGE SCALE GENOMIC DNA]</scope>
    <source>
        <strain evidence="5 6">CC-CFT480</strain>
    </source>
</reference>
<dbReference type="InterPro" id="IPR016882">
    <property type="entry name" value="SA1684"/>
</dbReference>
<dbReference type="PIRSF" id="PIRSF028345">
    <property type="entry name" value="UCP028345"/>
    <property type="match status" value="1"/>
</dbReference>
<dbReference type="EMBL" id="VDUW01000003">
    <property type="protein sequence ID" value="TXL65869.1"/>
    <property type="molecule type" value="Genomic_DNA"/>
</dbReference>
<proteinExistence type="predicted"/>
<dbReference type="GO" id="GO:0046872">
    <property type="term" value="F:metal ion binding"/>
    <property type="evidence" value="ECO:0007669"/>
    <property type="project" value="UniProtKB-KW"/>
</dbReference>
<evidence type="ECO:0000313" key="5">
    <source>
        <dbReference type="EMBL" id="TXL65869.1"/>
    </source>
</evidence>
<name>A0A5C8NXM9_9BACI</name>
<protein>
    <submittedName>
        <fullName evidence="5">DUF402 domain-containing protein</fullName>
    </submittedName>
</protein>
<evidence type="ECO:0000256" key="3">
    <source>
        <dbReference type="ARBA" id="ARBA00022842"/>
    </source>
</evidence>
<dbReference type="NCBIfam" id="NF010183">
    <property type="entry name" value="PRK13662.1"/>
    <property type="match status" value="1"/>
</dbReference>
<keyword evidence="1" id="KW-0479">Metal-binding</keyword>
<organism evidence="5 6">
    <name type="scientific">Cerasibacillus terrae</name>
    <dbReference type="NCBI Taxonomy" id="2498845"/>
    <lineage>
        <taxon>Bacteria</taxon>
        <taxon>Bacillati</taxon>
        <taxon>Bacillota</taxon>
        <taxon>Bacilli</taxon>
        <taxon>Bacillales</taxon>
        <taxon>Bacillaceae</taxon>
        <taxon>Cerasibacillus</taxon>
    </lineage>
</organism>
<dbReference type="Pfam" id="PF04167">
    <property type="entry name" value="DUF402"/>
    <property type="match status" value="1"/>
</dbReference>
<dbReference type="GO" id="GO:0016787">
    <property type="term" value="F:hydrolase activity"/>
    <property type="evidence" value="ECO:0007669"/>
    <property type="project" value="UniProtKB-KW"/>
</dbReference>
<keyword evidence="6" id="KW-1185">Reference proteome</keyword>
<dbReference type="SUPFAM" id="SSF159234">
    <property type="entry name" value="FomD-like"/>
    <property type="match status" value="1"/>
</dbReference>
<comment type="caution">
    <text evidence="5">The sequence shown here is derived from an EMBL/GenBank/DDBJ whole genome shotgun (WGS) entry which is preliminary data.</text>
</comment>
<dbReference type="Proteomes" id="UP000321574">
    <property type="component" value="Unassembled WGS sequence"/>
</dbReference>
<dbReference type="InterPro" id="IPR007295">
    <property type="entry name" value="DUF402"/>
</dbReference>
<dbReference type="InterPro" id="IPR050212">
    <property type="entry name" value="Ntdp-like"/>
</dbReference>
<dbReference type="AlphaFoldDB" id="A0A5C8NXM9"/>
<evidence type="ECO:0000313" key="6">
    <source>
        <dbReference type="Proteomes" id="UP000321574"/>
    </source>
</evidence>
<evidence type="ECO:0000256" key="2">
    <source>
        <dbReference type="ARBA" id="ARBA00022801"/>
    </source>
</evidence>